<accession>A0ACC0AA10</accession>
<dbReference type="Proteomes" id="UP001060085">
    <property type="component" value="Linkage Group LG06"/>
</dbReference>
<name>A0ACC0AA10_CATRO</name>
<reference evidence="2" key="1">
    <citation type="journal article" date="2023" name="Nat. Plants">
        <title>Single-cell RNA sequencing provides a high-resolution roadmap for understanding the multicellular compartmentation of specialized metabolism.</title>
        <authorList>
            <person name="Sun S."/>
            <person name="Shen X."/>
            <person name="Li Y."/>
            <person name="Li Y."/>
            <person name="Wang S."/>
            <person name="Li R."/>
            <person name="Zhang H."/>
            <person name="Shen G."/>
            <person name="Guo B."/>
            <person name="Wei J."/>
            <person name="Xu J."/>
            <person name="St-Pierre B."/>
            <person name="Chen S."/>
            <person name="Sun C."/>
        </authorList>
    </citation>
    <scope>NUCLEOTIDE SEQUENCE [LARGE SCALE GENOMIC DNA]</scope>
</reference>
<evidence type="ECO:0000313" key="1">
    <source>
        <dbReference type="EMBL" id="KAI5656807.1"/>
    </source>
</evidence>
<dbReference type="EMBL" id="CM044706">
    <property type="protein sequence ID" value="KAI5656807.1"/>
    <property type="molecule type" value="Genomic_DNA"/>
</dbReference>
<sequence>MVRLSGHRGDDDLGPVTDRTGRVERRTVTASSRGVRGDIVLLTSLLLLPLLHLVSIMVQVKPICLPILPNQRSYLLDLDLSSNPICLTHLCPMSHMDLYIHIHTPQTQYMIHTYILLPLCDLAYRIDLPPKSLYWSLGGEADESGDDDGDGGGDDDQDEGDDNGDEEQTVYVAPVALASGSDGGPRHGKWKGLTGSFMSVMSKIAGSRNKRPEMARDVPTPTQKRKKVKASDWEQTGVA</sequence>
<comment type="caution">
    <text evidence="1">The sequence shown here is derived from an EMBL/GenBank/DDBJ whole genome shotgun (WGS) entry which is preliminary data.</text>
</comment>
<gene>
    <name evidence="1" type="ORF">M9H77_25600</name>
</gene>
<proteinExistence type="predicted"/>
<organism evidence="1 2">
    <name type="scientific">Catharanthus roseus</name>
    <name type="common">Madagascar periwinkle</name>
    <name type="synonym">Vinca rosea</name>
    <dbReference type="NCBI Taxonomy" id="4058"/>
    <lineage>
        <taxon>Eukaryota</taxon>
        <taxon>Viridiplantae</taxon>
        <taxon>Streptophyta</taxon>
        <taxon>Embryophyta</taxon>
        <taxon>Tracheophyta</taxon>
        <taxon>Spermatophyta</taxon>
        <taxon>Magnoliopsida</taxon>
        <taxon>eudicotyledons</taxon>
        <taxon>Gunneridae</taxon>
        <taxon>Pentapetalae</taxon>
        <taxon>asterids</taxon>
        <taxon>lamiids</taxon>
        <taxon>Gentianales</taxon>
        <taxon>Apocynaceae</taxon>
        <taxon>Rauvolfioideae</taxon>
        <taxon>Vinceae</taxon>
        <taxon>Catharanthinae</taxon>
        <taxon>Catharanthus</taxon>
    </lineage>
</organism>
<evidence type="ECO:0000313" key="2">
    <source>
        <dbReference type="Proteomes" id="UP001060085"/>
    </source>
</evidence>
<keyword evidence="2" id="KW-1185">Reference proteome</keyword>
<protein>
    <submittedName>
        <fullName evidence="1">Uncharacterized protein</fullName>
    </submittedName>
</protein>